<dbReference type="PROSITE" id="PS50109">
    <property type="entry name" value="HIS_KIN"/>
    <property type="match status" value="1"/>
</dbReference>
<dbReference type="InterPro" id="IPR004358">
    <property type="entry name" value="Sig_transdc_His_kin-like_C"/>
</dbReference>
<dbReference type="PANTHER" id="PTHR43065:SF46">
    <property type="entry name" value="C4-DICARBOXYLATE TRANSPORT SENSOR PROTEIN DCTB"/>
    <property type="match status" value="1"/>
</dbReference>
<dbReference type="InterPro" id="IPR003661">
    <property type="entry name" value="HisK_dim/P_dom"/>
</dbReference>
<dbReference type="SMART" id="SM00086">
    <property type="entry name" value="PAC"/>
    <property type="match status" value="1"/>
</dbReference>
<keyword evidence="8" id="KW-0902">Two-component regulatory system</keyword>
<dbReference type="InterPro" id="IPR013767">
    <property type="entry name" value="PAS_fold"/>
</dbReference>
<name>A0AAJ2U1J9_ALKPS</name>
<evidence type="ECO:0000313" key="13">
    <source>
        <dbReference type="EMBL" id="MDV2885522.1"/>
    </source>
</evidence>
<feature type="domain" description="PAS" evidence="11">
    <location>
        <begin position="157"/>
        <end position="227"/>
    </location>
</feature>
<dbReference type="Gene3D" id="1.10.287.130">
    <property type="match status" value="1"/>
</dbReference>
<dbReference type="SUPFAM" id="SSF55785">
    <property type="entry name" value="PYP-like sensor domain (PAS domain)"/>
    <property type="match status" value="2"/>
</dbReference>
<evidence type="ECO:0000256" key="8">
    <source>
        <dbReference type="ARBA" id="ARBA00023012"/>
    </source>
</evidence>
<feature type="domain" description="PAS" evidence="11">
    <location>
        <begin position="280"/>
        <end position="350"/>
    </location>
</feature>
<evidence type="ECO:0000256" key="6">
    <source>
        <dbReference type="ARBA" id="ARBA00022777"/>
    </source>
</evidence>
<dbReference type="InterPro" id="IPR003594">
    <property type="entry name" value="HATPase_dom"/>
</dbReference>
<dbReference type="PROSITE" id="PS50112">
    <property type="entry name" value="PAS"/>
    <property type="match status" value="2"/>
</dbReference>
<dbReference type="InterPro" id="IPR036890">
    <property type="entry name" value="HATPase_C_sf"/>
</dbReference>
<evidence type="ECO:0000256" key="2">
    <source>
        <dbReference type="ARBA" id="ARBA00012438"/>
    </source>
</evidence>
<keyword evidence="7" id="KW-0067">ATP-binding</keyword>
<dbReference type="SUPFAM" id="SSF47384">
    <property type="entry name" value="Homodimeric domain of signal transducing histidine kinase"/>
    <property type="match status" value="1"/>
</dbReference>
<feature type="domain" description="PAC" evidence="12">
    <location>
        <begin position="351"/>
        <end position="406"/>
    </location>
</feature>
<dbReference type="SUPFAM" id="SSF55874">
    <property type="entry name" value="ATPase domain of HSP90 chaperone/DNA topoisomerase II/histidine kinase"/>
    <property type="match status" value="1"/>
</dbReference>
<dbReference type="Pfam" id="PF00512">
    <property type="entry name" value="HisKA"/>
    <property type="match status" value="1"/>
</dbReference>
<dbReference type="InterPro" id="IPR000700">
    <property type="entry name" value="PAS-assoc_C"/>
</dbReference>
<evidence type="ECO:0000256" key="3">
    <source>
        <dbReference type="ARBA" id="ARBA00022553"/>
    </source>
</evidence>
<dbReference type="InterPro" id="IPR036097">
    <property type="entry name" value="HisK_dim/P_sf"/>
</dbReference>
<dbReference type="RefSeq" id="WP_323466656.1">
    <property type="nucleotide sequence ID" value="NZ_CP144224.1"/>
</dbReference>
<keyword evidence="3" id="KW-0597">Phosphoprotein</keyword>
<evidence type="ECO:0000259" key="10">
    <source>
        <dbReference type="PROSITE" id="PS50109"/>
    </source>
</evidence>
<accession>A0AAJ2U1J9</accession>
<feature type="compositionally biased region" description="Acidic residues" evidence="9">
    <location>
        <begin position="144"/>
        <end position="153"/>
    </location>
</feature>
<dbReference type="InterPro" id="IPR005467">
    <property type="entry name" value="His_kinase_dom"/>
</dbReference>
<dbReference type="InterPro" id="IPR013656">
    <property type="entry name" value="PAS_4"/>
</dbReference>
<organism evidence="13 14">
    <name type="scientific">Alkalihalophilus pseudofirmus</name>
    <name type="common">Bacillus pseudofirmus</name>
    <dbReference type="NCBI Taxonomy" id="79885"/>
    <lineage>
        <taxon>Bacteria</taxon>
        <taxon>Bacillati</taxon>
        <taxon>Bacillota</taxon>
        <taxon>Bacilli</taxon>
        <taxon>Bacillales</taxon>
        <taxon>Bacillaceae</taxon>
        <taxon>Alkalihalophilus</taxon>
    </lineage>
</organism>
<gene>
    <name evidence="13" type="ORF">RYX45_10015</name>
</gene>
<keyword evidence="6" id="KW-0418">Kinase</keyword>
<evidence type="ECO:0000256" key="5">
    <source>
        <dbReference type="ARBA" id="ARBA00022741"/>
    </source>
</evidence>
<evidence type="ECO:0000259" key="11">
    <source>
        <dbReference type="PROSITE" id="PS50112"/>
    </source>
</evidence>
<evidence type="ECO:0000256" key="4">
    <source>
        <dbReference type="ARBA" id="ARBA00022679"/>
    </source>
</evidence>
<evidence type="ECO:0000313" key="14">
    <source>
        <dbReference type="Proteomes" id="UP001285636"/>
    </source>
</evidence>
<dbReference type="EC" id="2.7.13.3" evidence="2"/>
<protein>
    <recommendedName>
        <fullName evidence="2">histidine kinase</fullName>
        <ecNumber evidence="2">2.7.13.3</ecNumber>
    </recommendedName>
</protein>
<comment type="caution">
    <text evidence="13">The sequence shown here is derived from an EMBL/GenBank/DDBJ whole genome shotgun (WGS) entry which is preliminary data.</text>
</comment>
<evidence type="ECO:0000256" key="7">
    <source>
        <dbReference type="ARBA" id="ARBA00022840"/>
    </source>
</evidence>
<dbReference type="Pfam" id="PF02518">
    <property type="entry name" value="HATPase_c"/>
    <property type="match status" value="1"/>
</dbReference>
<feature type="domain" description="Histidine kinase" evidence="10">
    <location>
        <begin position="419"/>
        <end position="619"/>
    </location>
</feature>
<dbReference type="InterPro" id="IPR001610">
    <property type="entry name" value="PAC"/>
</dbReference>
<dbReference type="Pfam" id="PF08448">
    <property type="entry name" value="PAS_4"/>
    <property type="match status" value="1"/>
</dbReference>
<dbReference type="SMART" id="SM00387">
    <property type="entry name" value="HATPase_c"/>
    <property type="match status" value="1"/>
</dbReference>
<evidence type="ECO:0000259" key="12">
    <source>
        <dbReference type="PROSITE" id="PS50113"/>
    </source>
</evidence>
<dbReference type="InterPro" id="IPR000014">
    <property type="entry name" value="PAS"/>
</dbReference>
<dbReference type="GO" id="GO:0005524">
    <property type="term" value="F:ATP binding"/>
    <property type="evidence" value="ECO:0007669"/>
    <property type="project" value="UniProtKB-KW"/>
</dbReference>
<dbReference type="Gene3D" id="3.30.565.10">
    <property type="entry name" value="Histidine kinase-like ATPase, C-terminal domain"/>
    <property type="match status" value="1"/>
</dbReference>
<dbReference type="PROSITE" id="PS50113">
    <property type="entry name" value="PAC"/>
    <property type="match status" value="1"/>
</dbReference>
<dbReference type="GO" id="GO:0000155">
    <property type="term" value="F:phosphorelay sensor kinase activity"/>
    <property type="evidence" value="ECO:0007669"/>
    <property type="project" value="InterPro"/>
</dbReference>
<reference evidence="13" key="1">
    <citation type="submission" date="2023-10" db="EMBL/GenBank/DDBJ databases">
        <title>Screening of Alkalihalophilus pseudofirmusBZ-TG-HK211 and Its Alleviation of Salt Stress on Rapeseed Growth.</title>
        <authorList>
            <person name="Zhao B."/>
            <person name="Guo T."/>
        </authorList>
    </citation>
    <scope>NUCLEOTIDE SEQUENCE</scope>
    <source>
        <strain evidence="13">BZ-TG-HK211</strain>
    </source>
</reference>
<dbReference type="InterPro" id="IPR035965">
    <property type="entry name" value="PAS-like_dom_sf"/>
</dbReference>
<dbReference type="CDD" id="cd00082">
    <property type="entry name" value="HisKA"/>
    <property type="match status" value="1"/>
</dbReference>
<keyword evidence="5" id="KW-0547">Nucleotide-binding</keyword>
<dbReference type="CDD" id="cd00130">
    <property type="entry name" value="PAS"/>
    <property type="match status" value="1"/>
</dbReference>
<dbReference type="Proteomes" id="UP001285636">
    <property type="component" value="Unassembled WGS sequence"/>
</dbReference>
<dbReference type="NCBIfam" id="TIGR00229">
    <property type="entry name" value="sensory_box"/>
    <property type="match status" value="2"/>
</dbReference>
<evidence type="ECO:0000256" key="9">
    <source>
        <dbReference type="SAM" id="MobiDB-lite"/>
    </source>
</evidence>
<dbReference type="SMART" id="SM00091">
    <property type="entry name" value="PAS"/>
    <property type="match status" value="2"/>
</dbReference>
<dbReference type="Pfam" id="PF00989">
    <property type="entry name" value="PAS"/>
    <property type="match status" value="1"/>
</dbReference>
<keyword evidence="4" id="KW-0808">Transferase</keyword>
<feature type="region of interest" description="Disordered" evidence="9">
    <location>
        <begin position="137"/>
        <end position="156"/>
    </location>
</feature>
<comment type="catalytic activity">
    <reaction evidence="1">
        <text>ATP + protein L-histidine = ADP + protein N-phospho-L-histidine.</text>
        <dbReference type="EC" id="2.7.13.3"/>
    </reaction>
</comment>
<proteinExistence type="predicted"/>
<dbReference type="Gene3D" id="3.30.450.20">
    <property type="entry name" value="PAS domain"/>
    <property type="match status" value="2"/>
</dbReference>
<dbReference type="PRINTS" id="PR00344">
    <property type="entry name" value="BCTRLSENSOR"/>
</dbReference>
<dbReference type="SMART" id="SM00388">
    <property type="entry name" value="HisKA"/>
    <property type="match status" value="1"/>
</dbReference>
<dbReference type="AlphaFoldDB" id="A0AAJ2U1J9"/>
<evidence type="ECO:0000256" key="1">
    <source>
        <dbReference type="ARBA" id="ARBA00000085"/>
    </source>
</evidence>
<sequence>MGVVLEGNINLNVFYKVVSQSHAPTLLCCWSVIEQTLDILCVNEAATQCLNKYQLNLHDFKQILYDSASNCSADIKRNEVKWQRTFTASAEVFSVEANIIFRSEDETYFLLYIEEEKIEEKEIEEIEVEKIDSKKTDSKKTDGEFTEDEETETGDTSKLSIHNVLNETEDAVFLLDQSGCFIDMNKKAETLSGLNGDDFKGVHYEELLLQEDRLDVAKHFQKAFAGEVQVYDVTLNRKQGLIVLTVINIPHIVSGKIRGVYGVAKPKRLPCNWNNLASIIEDKYKVIVENSYDIICLTDKEGHYLLASHSYLPVLGYEPLKLTGQSVLSYIHPNDHKRVQETLIKMVQTKEESEAVVYRKMHANGQYKYFEGKGMPILSSSGEVVSFVVISRDITDMKNRDDLLIRSEKLALAGELAAGIAHEIKNPLTTLKGFFQLTESQLEPYRDVLMHELNQINDIIEELLLVARPRAIKEEEVDLLNVIRESLTSIDTEIQLKNITLDLQLCDEAYLLCAPHQLTQVFINLLKNAVEAMDNEGNLSINVKKVNQTIHIIVKDTGIGMTQEDLARLGEPYYSISSKGTGIGLMVCYKVIENHGGSMSITSVCEVGTEVSIQLPGLQTMSLK</sequence>
<dbReference type="PANTHER" id="PTHR43065">
    <property type="entry name" value="SENSOR HISTIDINE KINASE"/>
    <property type="match status" value="1"/>
</dbReference>
<dbReference type="EMBL" id="JAWJAY010000001">
    <property type="protein sequence ID" value="MDV2885522.1"/>
    <property type="molecule type" value="Genomic_DNA"/>
</dbReference>
<dbReference type="GO" id="GO:0006355">
    <property type="term" value="P:regulation of DNA-templated transcription"/>
    <property type="evidence" value="ECO:0007669"/>
    <property type="project" value="InterPro"/>
</dbReference>